<dbReference type="RefSeq" id="XP_006692621.1">
    <property type="nucleotide sequence ID" value="XM_006692558.1"/>
</dbReference>
<reference evidence="8" key="2">
    <citation type="journal article" date="2021" name="Mol. Cell">
        <title>Mediator structure and conformation change.</title>
        <authorList>
            <person name="Zhang H."/>
            <person name="Chen D.H."/>
            <person name="Mattoo R.U.H."/>
            <person name="Bushnell D.A."/>
            <person name="Wang Y."/>
            <person name="Yuan C."/>
            <person name="Wang L."/>
            <person name="Wang C."/>
            <person name="Davis R.E."/>
            <person name="Nie Y."/>
            <person name="Kornberg R.D."/>
        </authorList>
    </citation>
    <scope>STRUCTURE BY ELECTRON MICROSCOPY (4.20 ANGSTROMS) OF 1-77 AND 79-168</scope>
</reference>
<dbReference type="HOGENOM" id="CLU_1586278_0_0_1"/>
<comment type="similarity">
    <text evidence="2">Belongs to the Mediator complex subunit 22 family.</text>
</comment>
<evidence type="ECO:0000256" key="5">
    <source>
        <dbReference type="ARBA" id="ARBA00023242"/>
    </source>
</evidence>
<keyword evidence="5" id="KW-0539">Nucleus</keyword>
<dbReference type="Proteomes" id="UP000008066">
    <property type="component" value="Unassembled WGS sequence"/>
</dbReference>
<keyword evidence="8" id="KW-0002">3D-structure</keyword>
<dbReference type="SMR" id="G0S3J8"/>
<dbReference type="GeneID" id="18256189"/>
<accession>G0S3J8</accession>
<dbReference type="EMBL" id="GL988041">
    <property type="protein sequence ID" value="EGS20325.1"/>
    <property type="molecule type" value="Genomic_DNA"/>
</dbReference>
<proteinExistence type="evidence at protein level"/>
<dbReference type="PDB" id="6XP5">
    <property type="method" value="EM"/>
    <property type="resolution" value="4.20 A"/>
    <property type="chains" value="V=1-77, V=79-168"/>
</dbReference>
<dbReference type="OMA" id="YRDLMNC"/>
<sequence>MDRDQGASDNLLERKNILIASIMTSYRDLITHATSPITSATASPGHAGYSSMALSTAIHAAVKYTEDLLSLTRTLRELWVVGPLTGPGEKDAQAEEGMAKDAEVVWDVLNEMRDRERERMMAALMEGDTRVRGAVRFERGDVEVVVAGQGQQIEMGRGVNGEVKSEGA</sequence>
<reference evidence="6 7" key="1">
    <citation type="journal article" date="2011" name="Cell">
        <title>Insight into structure and assembly of the nuclear pore complex by utilizing the genome of a eukaryotic thermophile.</title>
        <authorList>
            <person name="Amlacher S."/>
            <person name="Sarges P."/>
            <person name="Flemming D."/>
            <person name="van Noort V."/>
            <person name="Kunze R."/>
            <person name="Devos D.P."/>
            <person name="Arumugam M."/>
            <person name="Bork P."/>
            <person name="Hurt E."/>
        </authorList>
    </citation>
    <scope>NUCLEOTIDE SEQUENCE [LARGE SCALE GENOMIC DNA]</scope>
    <source>
        <strain evidence="7">DSM 1495 / CBS 144.50 / IMI 039719</strain>
    </source>
</reference>
<evidence type="ECO:0000313" key="6">
    <source>
        <dbReference type="EMBL" id="EGS20325.1"/>
    </source>
</evidence>
<evidence type="ECO:0000256" key="3">
    <source>
        <dbReference type="ARBA" id="ARBA00023015"/>
    </source>
</evidence>
<evidence type="ECO:0000313" key="7">
    <source>
        <dbReference type="Proteomes" id="UP000008066"/>
    </source>
</evidence>
<organism evidence="7">
    <name type="scientific">Chaetomium thermophilum (strain DSM 1495 / CBS 144.50 / IMI 039719)</name>
    <name type="common">Thermochaetoides thermophila</name>
    <dbReference type="NCBI Taxonomy" id="759272"/>
    <lineage>
        <taxon>Eukaryota</taxon>
        <taxon>Fungi</taxon>
        <taxon>Dikarya</taxon>
        <taxon>Ascomycota</taxon>
        <taxon>Pezizomycotina</taxon>
        <taxon>Sordariomycetes</taxon>
        <taxon>Sordariomycetidae</taxon>
        <taxon>Sordariales</taxon>
        <taxon>Chaetomiaceae</taxon>
        <taxon>Thermochaetoides</taxon>
    </lineage>
</organism>
<keyword evidence="3" id="KW-0805">Transcription regulation</keyword>
<dbReference type="STRING" id="759272.G0S3J8"/>
<protein>
    <submittedName>
        <fullName evidence="6">Uncharacterized protein</fullName>
    </submittedName>
</protein>
<dbReference type="InterPro" id="IPR009332">
    <property type="entry name" value="Med22"/>
</dbReference>
<keyword evidence="7" id="KW-1185">Reference proteome</keyword>
<evidence type="ECO:0000256" key="1">
    <source>
        <dbReference type="ARBA" id="ARBA00004123"/>
    </source>
</evidence>
<evidence type="ECO:0000256" key="2">
    <source>
        <dbReference type="ARBA" id="ARBA00005942"/>
    </source>
</evidence>
<dbReference type="KEGG" id="cthr:CTHT_0021510"/>
<dbReference type="GO" id="GO:0003712">
    <property type="term" value="F:transcription coregulator activity"/>
    <property type="evidence" value="ECO:0007669"/>
    <property type="project" value="InterPro"/>
</dbReference>
<dbReference type="AlphaFoldDB" id="G0S3J8"/>
<dbReference type="eggNOG" id="ENOG502SD63">
    <property type="taxonomic scope" value="Eukaryota"/>
</dbReference>
<gene>
    <name evidence="6" type="ORF">CTHT_0021510</name>
</gene>
<evidence type="ECO:0000256" key="4">
    <source>
        <dbReference type="ARBA" id="ARBA00023163"/>
    </source>
</evidence>
<comment type="subcellular location">
    <subcellularLocation>
        <location evidence="1">Nucleus</location>
    </subcellularLocation>
</comment>
<evidence type="ECO:0007829" key="8">
    <source>
        <dbReference type="PDB" id="6XP5"/>
    </source>
</evidence>
<name>G0S3J8_CHATD</name>
<dbReference type="Gene3D" id="6.10.280.160">
    <property type="entry name" value="Mediator of RNA polymerase II transcription subunit 22"/>
    <property type="match status" value="1"/>
</dbReference>
<dbReference type="OrthoDB" id="203279at2759"/>
<keyword evidence="4" id="KW-0804">Transcription</keyword>
<dbReference type="GO" id="GO:0016592">
    <property type="term" value="C:mediator complex"/>
    <property type="evidence" value="ECO:0007669"/>
    <property type="project" value="InterPro"/>
</dbReference>
<dbReference type="EMDB" id="EMD-22284"/>
<dbReference type="Pfam" id="PF06179">
    <property type="entry name" value="Med22"/>
    <property type="match status" value="1"/>
</dbReference>
<dbReference type="GO" id="GO:0006357">
    <property type="term" value="P:regulation of transcription by RNA polymerase II"/>
    <property type="evidence" value="ECO:0007669"/>
    <property type="project" value="InterPro"/>
</dbReference>